<dbReference type="InterPro" id="IPR023213">
    <property type="entry name" value="CAT-like_dom_sf"/>
</dbReference>
<organism evidence="2 3">
    <name type="scientific">Streptomyces ureilyticus</name>
    <dbReference type="NCBI Taxonomy" id="1775131"/>
    <lineage>
        <taxon>Bacteria</taxon>
        <taxon>Bacillati</taxon>
        <taxon>Actinomycetota</taxon>
        <taxon>Actinomycetes</taxon>
        <taxon>Kitasatosporales</taxon>
        <taxon>Streptomycetaceae</taxon>
        <taxon>Streptomyces</taxon>
    </lineage>
</organism>
<evidence type="ECO:0000259" key="1">
    <source>
        <dbReference type="Pfam" id="PF00668"/>
    </source>
</evidence>
<dbReference type="RefSeq" id="WP_235991179.1">
    <property type="nucleotide sequence ID" value="NZ_JAAKZX010000531.1"/>
</dbReference>
<proteinExistence type="predicted"/>
<protein>
    <recommendedName>
        <fullName evidence="1">Condensation domain-containing protein</fullName>
    </recommendedName>
</protein>
<evidence type="ECO:0000313" key="3">
    <source>
        <dbReference type="Proteomes" id="UP001518140"/>
    </source>
</evidence>
<reference evidence="2 3" key="1">
    <citation type="submission" date="2020-02" db="EMBL/GenBank/DDBJ databases">
        <title>Whole-genome analyses of novel actinobacteria.</title>
        <authorList>
            <person name="Sahin N."/>
            <person name="Tokatli A."/>
        </authorList>
    </citation>
    <scope>NUCLEOTIDE SEQUENCE [LARGE SCALE GENOMIC DNA]</scope>
    <source>
        <strain evidence="2 3">YC419</strain>
    </source>
</reference>
<feature type="non-terminal residue" evidence="2">
    <location>
        <position position="1"/>
    </location>
</feature>
<dbReference type="Gene3D" id="3.30.559.30">
    <property type="entry name" value="Nonribosomal peptide synthetase, condensation domain"/>
    <property type="match status" value="1"/>
</dbReference>
<feature type="non-terminal residue" evidence="2">
    <location>
        <position position="169"/>
    </location>
</feature>
<comment type="caution">
    <text evidence="2">The sequence shown here is derived from an EMBL/GenBank/DDBJ whole genome shotgun (WGS) entry which is preliminary data.</text>
</comment>
<dbReference type="Pfam" id="PF00668">
    <property type="entry name" value="Condensation"/>
    <property type="match status" value="1"/>
</dbReference>
<gene>
    <name evidence="2" type="ORF">G6048_48540</name>
</gene>
<dbReference type="PANTHER" id="PTHR45527:SF1">
    <property type="entry name" value="FATTY ACID SYNTHASE"/>
    <property type="match status" value="1"/>
</dbReference>
<evidence type="ECO:0000313" key="2">
    <source>
        <dbReference type="EMBL" id="NGO49568.1"/>
    </source>
</evidence>
<sequence length="169" mass="18901">PAEIPGIEQMVGLLINTVPVRVRLDPSQSLTELMARVQEEQSRLSDHQYLGLSDIQRAAGQGELFDTLYVFENYPSNADSIYDRTDLSITSADEYGIPHYPLGLCLLPGKKMRLRLGHDTDLFDVDTARQMLDRLCRLAEAMVADPAQRVAVVDVLVAGERERLLGEFN</sequence>
<dbReference type="InterPro" id="IPR001242">
    <property type="entry name" value="Condensation_dom"/>
</dbReference>
<dbReference type="Proteomes" id="UP001518140">
    <property type="component" value="Unassembled WGS sequence"/>
</dbReference>
<feature type="domain" description="Condensation" evidence="1">
    <location>
        <begin position="5"/>
        <end position="165"/>
    </location>
</feature>
<dbReference type="Gene3D" id="3.30.559.10">
    <property type="entry name" value="Chloramphenicol acetyltransferase-like domain"/>
    <property type="match status" value="1"/>
</dbReference>
<dbReference type="PANTHER" id="PTHR45527">
    <property type="entry name" value="NONRIBOSOMAL PEPTIDE SYNTHETASE"/>
    <property type="match status" value="1"/>
</dbReference>
<accession>A0ABX0E925</accession>
<keyword evidence="3" id="KW-1185">Reference proteome</keyword>
<dbReference type="SUPFAM" id="SSF52777">
    <property type="entry name" value="CoA-dependent acyltransferases"/>
    <property type="match status" value="1"/>
</dbReference>
<dbReference type="EMBL" id="JAAKZX010000531">
    <property type="protein sequence ID" value="NGO49568.1"/>
    <property type="molecule type" value="Genomic_DNA"/>
</dbReference>
<name>A0ABX0E925_9ACTN</name>